<dbReference type="AlphaFoldDB" id="A0A098SA19"/>
<sequence length="262" mass="29418">MTKFYLGLIGVLLLAAGCNLDSDTVVVPDVEDEFYLELAEDFENGNRSLNWKLRTIESVGCEDAGIDYTFHWQEGQTLVLSINQVLTSSDCDPADEPARALVEIGTLSNGFYPVSIALRETLEREGTLRVSDSFFQIEIESGGGVLPLRERLFRMPEHTLWGYIDHQGIDSLSNAAADFYAELEQITERQVLTDGHYGFFESRNNGDEIFFPEIAASVSTTLAFQRTLTADRKGAVIELINTYRETYEELRLVIGNTYGEAW</sequence>
<protein>
    <submittedName>
        <fullName evidence="1">Uncharacterized protein</fullName>
    </submittedName>
</protein>
<dbReference type="OrthoDB" id="1493372at2"/>
<gene>
    <name evidence="1" type="ORF">IX84_07350</name>
</gene>
<reference evidence="1 2" key="1">
    <citation type="journal article" date="2014" name="Int. J. Syst. Evol. Microbiol.">
        <title>Phaeodactylibacter xiamenensis gen. nov., sp. nov., a member of the family Saprospiraceae isolated from the marine alga Phaeodactylum tricornutum.</title>
        <authorList>
            <person name="Chen Z.Jr."/>
            <person name="Lei X."/>
            <person name="Lai Q."/>
            <person name="Li Y."/>
            <person name="Zhang B."/>
            <person name="Zhang J."/>
            <person name="Zhang H."/>
            <person name="Yang L."/>
            <person name="Zheng W."/>
            <person name="Tian Y."/>
            <person name="Yu Z."/>
            <person name="Xu H.Jr."/>
            <person name="Zheng T."/>
        </authorList>
    </citation>
    <scope>NUCLEOTIDE SEQUENCE [LARGE SCALE GENOMIC DNA]</scope>
    <source>
        <strain evidence="1 2">KD52</strain>
    </source>
</reference>
<dbReference type="RefSeq" id="WP_044218052.1">
    <property type="nucleotide sequence ID" value="NZ_JBKAGJ010000006.1"/>
</dbReference>
<evidence type="ECO:0000313" key="2">
    <source>
        <dbReference type="Proteomes" id="UP000029736"/>
    </source>
</evidence>
<accession>A0A098SA19</accession>
<dbReference type="PROSITE" id="PS51257">
    <property type="entry name" value="PROKAR_LIPOPROTEIN"/>
    <property type="match status" value="1"/>
</dbReference>
<dbReference type="STRING" id="1524460.IX84_07350"/>
<comment type="caution">
    <text evidence="1">The sequence shown here is derived from an EMBL/GenBank/DDBJ whole genome shotgun (WGS) entry which is preliminary data.</text>
</comment>
<evidence type="ECO:0000313" key="1">
    <source>
        <dbReference type="EMBL" id="KGE88498.1"/>
    </source>
</evidence>
<name>A0A098SA19_9BACT</name>
<proteinExistence type="predicted"/>
<dbReference type="Proteomes" id="UP000029736">
    <property type="component" value="Unassembled WGS sequence"/>
</dbReference>
<organism evidence="1 2">
    <name type="scientific">Phaeodactylibacter xiamenensis</name>
    <dbReference type="NCBI Taxonomy" id="1524460"/>
    <lineage>
        <taxon>Bacteria</taxon>
        <taxon>Pseudomonadati</taxon>
        <taxon>Bacteroidota</taxon>
        <taxon>Saprospiria</taxon>
        <taxon>Saprospirales</taxon>
        <taxon>Haliscomenobacteraceae</taxon>
        <taxon>Phaeodactylibacter</taxon>
    </lineage>
</organism>
<keyword evidence="2" id="KW-1185">Reference proteome</keyword>
<dbReference type="EMBL" id="JPOS01000018">
    <property type="protein sequence ID" value="KGE88498.1"/>
    <property type="molecule type" value="Genomic_DNA"/>
</dbReference>